<dbReference type="Gene3D" id="1.10.10.2690">
    <property type="match status" value="1"/>
</dbReference>
<evidence type="ECO:0000256" key="2">
    <source>
        <dbReference type="ARBA" id="ARBA00023163"/>
    </source>
</evidence>
<comment type="caution">
    <text evidence="3">The sequence shown here is derived from an EMBL/GenBank/DDBJ whole genome shotgun (WGS) entry which is preliminary data.</text>
</comment>
<protein>
    <submittedName>
        <fullName evidence="3">Uncharacterized protein</fullName>
    </submittedName>
</protein>
<evidence type="ECO:0000256" key="1">
    <source>
        <dbReference type="ARBA" id="ARBA00023015"/>
    </source>
</evidence>
<evidence type="ECO:0000313" key="4">
    <source>
        <dbReference type="Proteomes" id="UP000462435"/>
    </source>
</evidence>
<sequence>MNMKIRRMTQEAFDQAVNNAVFGTGQRSRPFAELTLAMAKEVLVDGRQAAEVAKENGKHPPSLFRALDKITSAWQASSESLVKVELTLPGSLASELQKFSEIYAAKLDHPEAADVMQRIMKDLSFASRKLQD</sequence>
<name>A0A7V8FSM9_9BURK</name>
<dbReference type="EMBL" id="WNDX01000238">
    <property type="protein sequence ID" value="KAF1034678.1"/>
    <property type="molecule type" value="Genomic_DNA"/>
</dbReference>
<proteinExistence type="predicted"/>
<dbReference type="Proteomes" id="UP000462435">
    <property type="component" value="Unassembled WGS sequence"/>
</dbReference>
<dbReference type="AlphaFoldDB" id="A0A7V8FSM9"/>
<gene>
    <name evidence="3" type="ORF">GAK35_04275</name>
</gene>
<keyword evidence="1" id="KW-0805">Transcription regulation</keyword>
<keyword evidence="2" id="KW-0804">Transcription</keyword>
<dbReference type="InterPro" id="IPR053721">
    <property type="entry name" value="Fimbrial_Adhesin_Reg"/>
</dbReference>
<evidence type="ECO:0000313" key="3">
    <source>
        <dbReference type="EMBL" id="KAF1034678.1"/>
    </source>
</evidence>
<organism evidence="3 4">
    <name type="scientific">Herbaspirillum frisingense</name>
    <dbReference type="NCBI Taxonomy" id="92645"/>
    <lineage>
        <taxon>Bacteria</taxon>
        <taxon>Pseudomonadati</taxon>
        <taxon>Pseudomonadota</taxon>
        <taxon>Betaproteobacteria</taxon>
        <taxon>Burkholderiales</taxon>
        <taxon>Oxalobacteraceae</taxon>
        <taxon>Herbaspirillum</taxon>
    </lineage>
</organism>
<accession>A0A7V8FSM9</accession>
<reference evidence="4" key="1">
    <citation type="journal article" date="2020" name="MBio">
        <title>Horizontal gene transfer to a defensive symbiont with a reduced genome amongst a multipartite beetle microbiome.</title>
        <authorList>
            <person name="Waterworth S.C."/>
            <person name="Florez L.V."/>
            <person name="Rees E.R."/>
            <person name="Hertweck C."/>
            <person name="Kaltenpoth M."/>
            <person name="Kwan J.C."/>
        </authorList>
    </citation>
    <scope>NUCLEOTIDE SEQUENCE [LARGE SCALE GENOMIC DNA]</scope>
</reference>